<evidence type="ECO:0000313" key="3">
    <source>
        <dbReference type="EMBL" id="KAL2076363.1"/>
    </source>
</evidence>
<sequence>MDKQQYLTEAYHQLNNQEYYKKLAQPIYPDTVPKIKTILDNLKTKKFINTKQHTYLQGTPPIRPRLFYILPKIHKDPSTWTVPHTIPPGRPIVSDINSESYKTAEYIEHFLTPLSTKHPSYIKDTYHFTTIINNITIPTNAYLFTMDINSLYTNIETPQGLSAVRQSFLKHPNKARPDKELLQLLEINLNYNDFEFNQEYYLQTKGTAMGKKFAPAYANIFMAHWEEGALAKCQNTPLHYYRYLDDIFGIWTHTEQDFAHFTHILNTHSPSITLKAELHTTSVNFLDTTVYKGNKFIDTGKLDIKVYFKDTDTHALLHKTSFHPRHTFKGLVKSQLIRFHRICTQQTDFLTATKTLFKALKHRNYTRSFLRHCLKTFRKQTHHTTDNIIPLITTYSTPNVLINRKLKHNFKTILQQNNYLPDHKIISAHRRNKNLQDYLVHAKIKTNNTPKPKYQTDSFTHIKWFYNADKTHIYPITHRLPPTTKNTVYLIWCNQCQIQYVGETGNQLTTRLTQHRYNITRHKQTHLPIVQHFITHGIRQLRCTIIKHDPSWTTKQRQKQERHWIFTLNTKQPTGLNIK</sequence>
<name>A0ABD1IRX9_9TELE</name>
<dbReference type="EMBL" id="JBHFQA010000488">
    <property type="protein sequence ID" value="KAL2076366.1"/>
    <property type="molecule type" value="Genomic_DNA"/>
</dbReference>
<keyword evidence="23" id="KW-1185">Reference proteome</keyword>
<evidence type="ECO:0000313" key="11">
    <source>
        <dbReference type="EMBL" id="KAL2076548.1"/>
    </source>
</evidence>
<dbReference type="EMBL" id="JBHFQA010000201">
    <property type="protein sequence ID" value="KAL2076597.1"/>
    <property type="molecule type" value="Genomic_DNA"/>
</dbReference>
<evidence type="ECO:0000313" key="19">
    <source>
        <dbReference type="EMBL" id="KAL2078830.1"/>
    </source>
</evidence>
<evidence type="ECO:0000313" key="9">
    <source>
        <dbReference type="EMBL" id="KAL2076543.1"/>
    </source>
</evidence>
<dbReference type="Gene3D" id="3.40.1440.10">
    <property type="entry name" value="GIY-YIG endonuclease"/>
    <property type="match status" value="1"/>
</dbReference>
<evidence type="ECO:0000313" key="12">
    <source>
        <dbReference type="EMBL" id="KAL2076597.1"/>
    </source>
</evidence>
<dbReference type="InterPro" id="IPR035901">
    <property type="entry name" value="GIY-YIG_endonuc_sf"/>
</dbReference>
<dbReference type="EMBL" id="JBHFQA010000151">
    <property type="protein sequence ID" value="KAL2076655.1"/>
    <property type="molecule type" value="Genomic_DNA"/>
</dbReference>
<dbReference type="EMBL" id="JBHFQA010000022">
    <property type="protein sequence ID" value="KAL2078830.1"/>
    <property type="molecule type" value="Genomic_DNA"/>
</dbReference>
<evidence type="ECO:0000313" key="13">
    <source>
        <dbReference type="EMBL" id="KAL2076655.1"/>
    </source>
</evidence>
<dbReference type="EMBL" id="JBHFQA010000243">
    <property type="protein sequence ID" value="KAL2076548.1"/>
    <property type="molecule type" value="Genomic_DNA"/>
</dbReference>
<evidence type="ECO:0000313" key="6">
    <source>
        <dbReference type="EMBL" id="KAL2076422.1"/>
    </source>
</evidence>
<evidence type="ECO:0000313" key="18">
    <source>
        <dbReference type="EMBL" id="KAL2077888.1"/>
    </source>
</evidence>
<dbReference type="EMBL" id="JBHFQA010000151">
    <property type="protein sequence ID" value="KAL2076656.1"/>
    <property type="molecule type" value="Genomic_DNA"/>
</dbReference>
<feature type="domain" description="Reverse transcriptase" evidence="1">
    <location>
        <begin position="51"/>
        <end position="296"/>
    </location>
</feature>
<evidence type="ECO:0000313" key="15">
    <source>
        <dbReference type="EMBL" id="KAL2076709.1"/>
    </source>
</evidence>
<dbReference type="EMBL" id="JBHFQA010000274">
    <property type="protein sequence ID" value="KAL2076521.1"/>
    <property type="molecule type" value="Genomic_DNA"/>
</dbReference>
<dbReference type="Proteomes" id="UP001591681">
    <property type="component" value="Unassembled WGS sequence"/>
</dbReference>
<evidence type="ECO:0000313" key="14">
    <source>
        <dbReference type="EMBL" id="KAL2076656.1"/>
    </source>
</evidence>
<dbReference type="EMBL" id="JBHFQA010000497">
    <property type="protein sequence ID" value="KAL2076363.1"/>
    <property type="molecule type" value="Genomic_DNA"/>
</dbReference>
<evidence type="ECO:0000313" key="4">
    <source>
        <dbReference type="EMBL" id="KAL2076365.1"/>
    </source>
</evidence>
<dbReference type="PANTHER" id="PTHR21301:SF10">
    <property type="entry name" value="REVERSE TRANSCRIPTASE DOMAIN-CONTAINING PROTEIN"/>
    <property type="match status" value="1"/>
</dbReference>
<evidence type="ECO:0000313" key="20">
    <source>
        <dbReference type="EMBL" id="KAL2094172.1"/>
    </source>
</evidence>
<dbReference type="EMBL" id="JBHFQA010000002">
    <property type="protein sequence ID" value="KAL2103132.1"/>
    <property type="molecule type" value="Genomic_DNA"/>
</dbReference>
<dbReference type="EMBL" id="JBHFQA010000274">
    <property type="protein sequence ID" value="KAL2076520.1"/>
    <property type="molecule type" value="Genomic_DNA"/>
</dbReference>
<evidence type="ECO:0000313" key="7">
    <source>
        <dbReference type="EMBL" id="KAL2076520.1"/>
    </source>
</evidence>
<dbReference type="PANTHER" id="PTHR21301">
    <property type="entry name" value="REVERSE TRANSCRIPTASE"/>
    <property type="match status" value="1"/>
</dbReference>
<dbReference type="EMBL" id="JBHFQA010000247">
    <property type="protein sequence ID" value="KAL2076544.1"/>
    <property type="molecule type" value="Genomic_DNA"/>
</dbReference>
<dbReference type="CDD" id="cd10442">
    <property type="entry name" value="GIY-YIG_PLEs"/>
    <property type="match status" value="1"/>
</dbReference>
<comment type="caution">
    <text evidence="16">The sequence shown here is derived from an EMBL/GenBank/DDBJ whole genome shotgun (WGS) entry which is preliminary data.</text>
</comment>
<dbReference type="PROSITE" id="PS50878">
    <property type="entry name" value="RT_POL"/>
    <property type="match status" value="1"/>
</dbReference>
<reference evidence="16 23" key="1">
    <citation type="submission" date="2024-09" db="EMBL/GenBank/DDBJ databases">
        <title>A chromosome-level genome assembly of Gray's grenadier anchovy, Coilia grayii.</title>
        <authorList>
            <person name="Fu Z."/>
        </authorList>
    </citation>
    <scope>NUCLEOTIDE SEQUENCE [LARGE SCALE GENOMIC DNA]</scope>
    <source>
        <strain evidence="16">G4</strain>
        <tissue evidence="16">Muscle</tissue>
    </source>
</reference>
<evidence type="ECO:0000313" key="16">
    <source>
        <dbReference type="EMBL" id="KAL2076710.1"/>
    </source>
</evidence>
<proteinExistence type="predicted"/>
<evidence type="ECO:0000313" key="21">
    <source>
        <dbReference type="EMBL" id="KAL2103132.1"/>
    </source>
</evidence>
<evidence type="ECO:0000313" key="23">
    <source>
        <dbReference type="Proteomes" id="UP001591681"/>
    </source>
</evidence>
<dbReference type="EMBL" id="JBHFQA010000008">
    <property type="protein sequence ID" value="KAL2094172.1"/>
    <property type="molecule type" value="Genomic_DNA"/>
</dbReference>
<evidence type="ECO:0000313" key="5">
    <source>
        <dbReference type="EMBL" id="KAL2076366.1"/>
    </source>
</evidence>
<dbReference type="EMBL" id="JBHFQA010000024">
    <property type="protein sequence ID" value="KAL2077888.1"/>
    <property type="molecule type" value="Genomic_DNA"/>
</dbReference>
<dbReference type="EMBL" id="JBHFQA010000488">
    <property type="protein sequence ID" value="KAL2076365.1"/>
    <property type="molecule type" value="Genomic_DNA"/>
</dbReference>
<dbReference type="EMBL" id="JBHFQA010000113">
    <property type="protein sequence ID" value="KAL2076710.1"/>
    <property type="molecule type" value="Genomic_DNA"/>
</dbReference>
<dbReference type="InterPro" id="IPR000477">
    <property type="entry name" value="RT_dom"/>
</dbReference>
<dbReference type="Pfam" id="PF00078">
    <property type="entry name" value="RVT_1"/>
    <property type="match status" value="1"/>
</dbReference>
<dbReference type="EMBL" id="JBHFQA010000363">
    <property type="protein sequence ID" value="KAL2076422.1"/>
    <property type="molecule type" value="Genomic_DNA"/>
</dbReference>
<dbReference type="EMBL" id="JBHFQA010000113">
    <property type="protein sequence ID" value="KAL2076711.1"/>
    <property type="molecule type" value="Genomic_DNA"/>
</dbReference>
<evidence type="ECO:0000313" key="8">
    <source>
        <dbReference type="EMBL" id="KAL2076521.1"/>
    </source>
</evidence>
<accession>A0ABD1IRX9</accession>
<organism evidence="16 23">
    <name type="scientific">Coilia grayii</name>
    <name type="common">Gray's grenadier anchovy</name>
    <dbReference type="NCBI Taxonomy" id="363190"/>
    <lineage>
        <taxon>Eukaryota</taxon>
        <taxon>Metazoa</taxon>
        <taxon>Chordata</taxon>
        <taxon>Craniata</taxon>
        <taxon>Vertebrata</taxon>
        <taxon>Euteleostomi</taxon>
        <taxon>Actinopterygii</taxon>
        <taxon>Neopterygii</taxon>
        <taxon>Teleostei</taxon>
        <taxon>Clupei</taxon>
        <taxon>Clupeiformes</taxon>
        <taxon>Clupeoidei</taxon>
        <taxon>Engraulidae</taxon>
        <taxon>Coilinae</taxon>
        <taxon>Coilia</taxon>
    </lineage>
</organism>
<dbReference type="InterPro" id="IPR000305">
    <property type="entry name" value="GIY-YIG_endonuc"/>
</dbReference>
<evidence type="ECO:0000313" key="2">
    <source>
        <dbReference type="EMBL" id="KAL2076362.1"/>
    </source>
</evidence>
<dbReference type="AlphaFoldDB" id="A0ABD1IRX9"/>
<evidence type="ECO:0000313" key="22">
    <source>
        <dbReference type="EMBL" id="KAL2103172.1"/>
    </source>
</evidence>
<dbReference type="EMBL" id="JBHFQA010000247">
    <property type="protein sequence ID" value="KAL2076543.1"/>
    <property type="molecule type" value="Genomic_DNA"/>
</dbReference>
<dbReference type="InterPro" id="IPR058912">
    <property type="entry name" value="HTH_animal"/>
</dbReference>
<protein>
    <recommendedName>
        <fullName evidence="1">Reverse transcriptase domain-containing protein</fullName>
    </recommendedName>
</protein>
<evidence type="ECO:0000313" key="10">
    <source>
        <dbReference type="EMBL" id="KAL2076544.1"/>
    </source>
</evidence>
<dbReference type="EMBL" id="JBHFQA010000113">
    <property type="protein sequence ID" value="KAL2076709.1"/>
    <property type="molecule type" value="Genomic_DNA"/>
</dbReference>
<evidence type="ECO:0000313" key="17">
    <source>
        <dbReference type="EMBL" id="KAL2076711.1"/>
    </source>
</evidence>
<dbReference type="EMBL" id="JBHFQA010000001">
    <property type="protein sequence ID" value="KAL2103172.1"/>
    <property type="molecule type" value="Genomic_DNA"/>
</dbReference>
<dbReference type="SUPFAM" id="SSF82771">
    <property type="entry name" value="GIY-YIG endonuclease"/>
    <property type="match status" value="1"/>
</dbReference>
<dbReference type="Pfam" id="PF01541">
    <property type="entry name" value="GIY-YIG"/>
    <property type="match status" value="1"/>
</dbReference>
<dbReference type="Pfam" id="PF26215">
    <property type="entry name" value="HTH_animal"/>
    <property type="match status" value="1"/>
</dbReference>
<dbReference type="EMBL" id="JBHFQA010000497">
    <property type="protein sequence ID" value="KAL2076362.1"/>
    <property type="molecule type" value="Genomic_DNA"/>
</dbReference>
<evidence type="ECO:0000259" key="1">
    <source>
        <dbReference type="PROSITE" id="PS50878"/>
    </source>
</evidence>
<gene>
    <name evidence="22" type="ORF">ACEWY4_000040</name>
    <name evidence="21" type="ORF">ACEWY4_002300</name>
    <name evidence="20" type="ORF">ACEWY4_008891</name>
    <name evidence="19" type="ORF">ACEWY4_024574</name>
    <name evidence="18" type="ORF">ACEWY4_027392</name>
    <name evidence="15" type="ORF">ACEWY4_027692</name>
    <name evidence="16" type="ORF">ACEWY4_027693</name>
    <name evidence="17" type="ORF">ACEWY4_027694</name>
    <name evidence="13" type="ORF">ACEWY4_027747</name>
    <name evidence="14" type="ORF">ACEWY4_027748</name>
    <name evidence="12" type="ORF">ACEWY4_027806</name>
    <name evidence="11" type="ORF">ACEWY4_027851</name>
    <name evidence="9" type="ORF">ACEWY4_027859</name>
    <name evidence="10" type="ORF">ACEWY4_027860</name>
    <name evidence="7" type="ORF">ACEWY4_027882</name>
    <name evidence="8" type="ORF">ACEWY4_027883</name>
    <name evidence="6" type="ORF">ACEWY4_027981</name>
    <name evidence="4" type="ORF">ACEWY4_028037</name>
    <name evidence="5" type="ORF">ACEWY4_028038</name>
    <name evidence="2" type="ORF">ACEWY4_028040</name>
    <name evidence="3" type="ORF">ACEWY4_028041</name>
</gene>